<dbReference type="GO" id="GO:0004519">
    <property type="term" value="F:endonuclease activity"/>
    <property type="evidence" value="ECO:0007669"/>
    <property type="project" value="UniProtKB-KW"/>
</dbReference>
<dbReference type="Proteomes" id="UP000199060">
    <property type="component" value="Unassembled WGS sequence"/>
</dbReference>
<gene>
    <name evidence="2" type="ORF">SAMN04488104_101430</name>
</gene>
<evidence type="ECO:0000313" key="2">
    <source>
        <dbReference type="EMBL" id="SDD08152.1"/>
    </source>
</evidence>
<protein>
    <submittedName>
        <fullName evidence="2">Endonuclease, Uma2 family (Restriction endonuclease fold)</fullName>
    </submittedName>
</protein>
<dbReference type="InterPro" id="IPR012296">
    <property type="entry name" value="Nuclease_put_TT1808"/>
</dbReference>
<dbReference type="InterPro" id="IPR008538">
    <property type="entry name" value="Uma2"/>
</dbReference>
<dbReference type="AlphaFoldDB" id="A0A1G6RU53"/>
<accession>A0A1G6RU53</accession>
<keyword evidence="2" id="KW-0540">Nuclease</keyword>
<name>A0A1G6RU53_9BACT</name>
<dbReference type="STRING" id="686796.SAMN04488104_101430"/>
<evidence type="ECO:0000313" key="3">
    <source>
        <dbReference type="Proteomes" id="UP000199060"/>
    </source>
</evidence>
<proteinExistence type="predicted"/>
<evidence type="ECO:0000259" key="1">
    <source>
        <dbReference type="Pfam" id="PF05685"/>
    </source>
</evidence>
<dbReference type="InterPro" id="IPR011335">
    <property type="entry name" value="Restrct_endonuc-II-like"/>
</dbReference>
<sequence>MIMYRIPQKEKIDQTTFRESDASFSGYTYADYLKWDFEEIVELIKGKIFAKAAAPNRRHQAVSMTLSRILSNYFIGQKCKVYAAPFDVRFSKDPDFKIIDSVVQPDISVICDQSKLDEKGCLGAPDLIVEILSPSNSQVELQNKYDLYQENGVKEYWIIHPEESTLQINVLVDGVYQPSRLFTTGQKVTSTVLPGFELDLVEVFEES</sequence>
<keyword evidence="3" id="KW-1185">Reference proteome</keyword>
<feature type="domain" description="Putative restriction endonuclease" evidence="1">
    <location>
        <begin position="30"/>
        <end position="200"/>
    </location>
</feature>
<organism evidence="2 3">
    <name type="scientific">Algoriphagus faecimaris</name>
    <dbReference type="NCBI Taxonomy" id="686796"/>
    <lineage>
        <taxon>Bacteria</taxon>
        <taxon>Pseudomonadati</taxon>
        <taxon>Bacteroidota</taxon>
        <taxon>Cytophagia</taxon>
        <taxon>Cytophagales</taxon>
        <taxon>Cyclobacteriaceae</taxon>
        <taxon>Algoriphagus</taxon>
    </lineage>
</organism>
<dbReference type="CDD" id="cd06260">
    <property type="entry name" value="DUF820-like"/>
    <property type="match status" value="1"/>
</dbReference>
<keyword evidence="2" id="KW-0378">Hydrolase</keyword>
<dbReference type="PANTHER" id="PTHR36558">
    <property type="entry name" value="GLR1098 PROTEIN"/>
    <property type="match status" value="1"/>
</dbReference>
<dbReference type="PANTHER" id="PTHR36558:SF1">
    <property type="entry name" value="RESTRICTION ENDONUCLEASE DOMAIN-CONTAINING PROTEIN-RELATED"/>
    <property type="match status" value="1"/>
</dbReference>
<dbReference type="SUPFAM" id="SSF52980">
    <property type="entry name" value="Restriction endonuclease-like"/>
    <property type="match status" value="1"/>
</dbReference>
<dbReference type="Pfam" id="PF05685">
    <property type="entry name" value="Uma2"/>
    <property type="match status" value="1"/>
</dbReference>
<dbReference type="Gene3D" id="3.90.1570.10">
    <property type="entry name" value="tt1808, chain A"/>
    <property type="match status" value="1"/>
</dbReference>
<reference evidence="3" key="1">
    <citation type="submission" date="2016-10" db="EMBL/GenBank/DDBJ databases">
        <authorList>
            <person name="Varghese N."/>
            <person name="Submissions S."/>
        </authorList>
    </citation>
    <scope>NUCLEOTIDE SEQUENCE [LARGE SCALE GENOMIC DNA]</scope>
    <source>
        <strain evidence="3">DSM 23095</strain>
    </source>
</reference>
<dbReference type="EMBL" id="FNAC01000014">
    <property type="protein sequence ID" value="SDD08152.1"/>
    <property type="molecule type" value="Genomic_DNA"/>
</dbReference>
<keyword evidence="2" id="KW-0255">Endonuclease</keyword>